<proteinExistence type="predicted"/>
<name>A0A7U7J448_9GAMM</name>
<dbReference type="RefSeq" id="WP_034432200.1">
    <property type="nucleotide sequence ID" value="NZ_CBTK010000113.1"/>
</dbReference>
<organism evidence="2 3">
    <name type="scientific">Candidatus Contendobacter odensis Run_B_J11</name>
    <dbReference type="NCBI Taxonomy" id="1400861"/>
    <lineage>
        <taxon>Bacteria</taxon>
        <taxon>Pseudomonadati</taxon>
        <taxon>Pseudomonadota</taxon>
        <taxon>Gammaproteobacteria</taxon>
        <taxon>Candidatus Competibacteraceae</taxon>
        <taxon>Candidatus Contendibacter</taxon>
    </lineage>
</organism>
<comment type="caution">
    <text evidence="2">The sequence shown here is derived from an EMBL/GenBank/DDBJ whole genome shotgun (WGS) entry which is preliminary data.</text>
</comment>
<evidence type="ECO:0000313" key="3">
    <source>
        <dbReference type="Proteomes" id="UP000019184"/>
    </source>
</evidence>
<keyword evidence="3" id="KW-1185">Reference proteome</keyword>
<reference evidence="2 3" key="1">
    <citation type="journal article" date="2014" name="ISME J.">
        <title>Candidatus Competibacter-lineage genomes retrieved from metagenomes reveal functional metabolic diversity.</title>
        <authorList>
            <person name="McIlroy S.J."/>
            <person name="Albertsen M."/>
            <person name="Andresen E.K."/>
            <person name="Saunders A.M."/>
            <person name="Kristiansen R."/>
            <person name="Stokholm-Bjerregaard M."/>
            <person name="Nielsen K.L."/>
            <person name="Nielsen P.H."/>
        </authorList>
    </citation>
    <scope>NUCLEOTIDE SEQUENCE [LARGE SCALE GENOMIC DNA]</scope>
    <source>
        <strain evidence="2 3">Run_B_J11</strain>
    </source>
</reference>
<dbReference type="InterPro" id="IPR032710">
    <property type="entry name" value="NTF2-like_dom_sf"/>
</dbReference>
<evidence type="ECO:0000259" key="1">
    <source>
        <dbReference type="Pfam" id="PF12680"/>
    </source>
</evidence>
<gene>
    <name evidence="2" type="ORF">BN874_200066</name>
</gene>
<dbReference type="Proteomes" id="UP000019184">
    <property type="component" value="Unassembled WGS sequence"/>
</dbReference>
<feature type="domain" description="SnoaL-like" evidence="1">
    <location>
        <begin position="12"/>
        <end position="112"/>
    </location>
</feature>
<protein>
    <submittedName>
        <fullName evidence="2">Transcriptional regulator</fullName>
    </submittedName>
</protein>
<dbReference type="OrthoDB" id="1115105at2"/>
<dbReference type="EMBL" id="CBTK010000113">
    <property type="protein sequence ID" value="CDH44996.1"/>
    <property type="molecule type" value="Genomic_DNA"/>
</dbReference>
<dbReference type="Gene3D" id="3.10.450.50">
    <property type="match status" value="1"/>
</dbReference>
<sequence>MSGSLDHFKTVFNQLNASTLNLLEEIYTPEVVFRDPVHELNGLPALRDYYGRLYQGVVSCRFEFESEVNDGSQAMLVWIMRFQHRRFRRGEMLDLRGVSHLKFSADGKVLYHHDYFDMGAFIYERVHLLGSVIRMIKNRL</sequence>
<evidence type="ECO:0000313" key="2">
    <source>
        <dbReference type="EMBL" id="CDH44996.1"/>
    </source>
</evidence>
<accession>A0A7U7J448</accession>
<dbReference type="InterPro" id="IPR037401">
    <property type="entry name" value="SnoaL-like"/>
</dbReference>
<dbReference type="SUPFAM" id="SSF54427">
    <property type="entry name" value="NTF2-like"/>
    <property type="match status" value="1"/>
</dbReference>
<dbReference type="Pfam" id="PF12680">
    <property type="entry name" value="SnoaL_2"/>
    <property type="match status" value="1"/>
</dbReference>
<dbReference type="AlphaFoldDB" id="A0A7U7J448"/>